<feature type="compositionally biased region" description="Polar residues" evidence="8">
    <location>
        <begin position="2287"/>
        <end position="2297"/>
    </location>
</feature>
<feature type="region of interest" description="Disordered" evidence="8">
    <location>
        <begin position="713"/>
        <end position="741"/>
    </location>
</feature>
<evidence type="ECO:0000256" key="4">
    <source>
        <dbReference type="ARBA" id="ARBA00023015"/>
    </source>
</evidence>
<feature type="compositionally biased region" description="Polar residues" evidence="8">
    <location>
        <begin position="232"/>
        <end position="255"/>
    </location>
</feature>
<evidence type="ECO:0000313" key="10">
    <source>
        <dbReference type="EMBL" id="CAD7081505.1"/>
    </source>
</evidence>
<feature type="compositionally biased region" description="Low complexity" evidence="8">
    <location>
        <begin position="2241"/>
        <end position="2259"/>
    </location>
</feature>
<dbReference type="InterPro" id="IPR019035">
    <property type="entry name" value="Mediator_Med12"/>
</dbReference>
<feature type="region of interest" description="Disordered" evidence="8">
    <location>
        <begin position="206"/>
        <end position="255"/>
    </location>
</feature>
<evidence type="ECO:0000256" key="8">
    <source>
        <dbReference type="SAM" id="MobiDB-lite"/>
    </source>
</evidence>
<feature type="compositionally biased region" description="Low complexity" evidence="8">
    <location>
        <begin position="1868"/>
        <end position="1887"/>
    </location>
</feature>
<evidence type="ECO:0000256" key="6">
    <source>
        <dbReference type="ARBA" id="ARBA00023163"/>
    </source>
</evidence>
<accession>A0A7R8UIX8</accession>
<feature type="compositionally biased region" description="Basic and acidic residues" evidence="8">
    <location>
        <begin position="1826"/>
        <end position="1837"/>
    </location>
</feature>
<dbReference type="PANTHER" id="PTHR46007">
    <property type="entry name" value="MEDIATOR OF RNA POLYMERASE II TRANSCRIPTION SUBUNIT 12"/>
    <property type="match status" value="1"/>
</dbReference>
<evidence type="ECO:0000256" key="2">
    <source>
        <dbReference type="ARBA" id="ARBA00010289"/>
    </source>
</evidence>
<feature type="compositionally biased region" description="Basic and acidic residues" evidence="8">
    <location>
        <begin position="782"/>
        <end position="791"/>
    </location>
</feature>
<reference evidence="10 11" key="1">
    <citation type="submission" date="2020-11" db="EMBL/GenBank/DDBJ databases">
        <authorList>
            <person name="Wallbank WR R."/>
            <person name="Pardo Diaz C."/>
            <person name="Kozak K."/>
            <person name="Martin S."/>
            <person name="Jiggins C."/>
            <person name="Moest M."/>
            <person name="Warren A I."/>
            <person name="Generalovic N T."/>
            <person name="Byers J.R.P. K."/>
            <person name="Montejo-Kovacevich G."/>
            <person name="Yen C E."/>
        </authorList>
    </citation>
    <scope>NUCLEOTIDE SEQUENCE [LARGE SCALE GENOMIC DNA]</scope>
</reference>
<evidence type="ECO:0000259" key="9">
    <source>
        <dbReference type="SMART" id="SM01281"/>
    </source>
</evidence>
<feature type="compositionally biased region" description="Polar residues" evidence="8">
    <location>
        <begin position="794"/>
        <end position="803"/>
    </location>
</feature>
<feature type="domain" description="Mediator complex subunit Med12" evidence="9">
    <location>
        <begin position="97"/>
        <end position="157"/>
    </location>
</feature>
<organism evidence="10 11">
    <name type="scientific">Hermetia illucens</name>
    <name type="common">Black soldier fly</name>
    <dbReference type="NCBI Taxonomy" id="343691"/>
    <lineage>
        <taxon>Eukaryota</taxon>
        <taxon>Metazoa</taxon>
        <taxon>Ecdysozoa</taxon>
        <taxon>Arthropoda</taxon>
        <taxon>Hexapoda</taxon>
        <taxon>Insecta</taxon>
        <taxon>Pterygota</taxon>
        <taxon>Neoptera</taxon>
        <taxon>Endopterygota</taxon>
        <taxon>Diptera</taxon>
        <taxon>Brachycera</taxon>
        <taxon>Stratiomyomorpha</taxon>
        <taxon>Stratiomyidae</taxon>
        <taxon>Hermetiinae</taxon>
        <taxon>Hermetia</taxon>
    </lineage>
</organism>
<feature type="compositionally biased region" description="Basic residues" evidence="8">
    <location>
        <begin position="1855"/>
        <end position="1867"/>
    </location>
</feature>
<feature type="compositionally biased region" description="Low complexity" evidence="8">
    <location>
        <begin position="2268"/>
        <end position="2279"/>
    </location>
</feature>
<feature type="compositionally biased region" description="Polar residues" evidence="8">
    <location>
        <begin position="1839"/>
        <end position="1849"/>
    </location>
</feature>
<dbReference type="GO" id="GO:0003713">
    <property type="term" value="F:transcription coactivator activity"/>
    <property type="evidence" value="ECO:0007669"/>
    <property type="project" value="TreeGrafter"/>
</dbReference>
<keyword evidence="4" id="KW-0805">Transcription regulation</keyword>
<feature type="compositionally biased region" description="Polar residues" evidence="8">
    <location>
        <begin position="713"/>
        <end position="727"/>
    </location>
</feature>
<evidence type="ECO:0000256" key="7">
    <source>
        <dbReference type="ARBA" id="ARBA00023242"/>
    </source>
</evidence>
<dbReference type="FunCoup" id="A0A7R8UIX8">
    <property type="interactions" value="911"/>
</dbReference>
<evidence type="ECO:0000256" key="5">
    <source>
        <dbReference type="ARBA" id="ARBA00023159"/>
    </source>
</evidence>
<feature type="region of interest" description="Disordered" evidence="8">
    <location>
        <begin position="1818"/>
        <end position="1887"/>
    </location>
</feature>
<dbReference type="SMART" id="SM01281">
    <property type="entry name" value="Med12"/>
    <property type="match status" value="1"/>
</dbReference>
<feature type="region of interest" description="Disordered" evidence="8">
    <location>
        <begin position="6"/>
        <end position="27"/>
    </location>
</feature>
<comment type="subcellular location">
    <subcellularLocation>
        <location evidence="1">Nucleus</location>
    </subcellularLocation>
</comment>
<name>A0A7R8UIX8_HERIL</name>
<evidence type="ECO:0000313" key="11">
    <source>
        <dbReference type="Proteomes" id="UP000594454"/>
    </source>
</evidence>
<dbReference type="EMBL" id="LR899010">
    <property type="protein sequence ID" value="CAD7081505.1"/>
    <property type="molecule type" value="Genomic_DNA"/>
</dbReference>
<comment type="similarity">
    <text evidence="2">Belongs to the Mediator complex subunit 12 family.</text>
</comment>
<proteinExistence type="inferred from homology"/>
<keyword evidence="6" id="KW-0804">Transcription</keyword>
<evidence type="ECO:0000256" key="3">
    <source>
        <dbReference type="ARBA" id="ARBA00022491"/>
    </source>
</evidence>
<feature type="region of interest" description="Disordered" evidence="8">
    <location>
        <begin position="772"/>
        <end position="805"/>
    </location>
</feature>
<dbReference type="Proteomes" id="UP000594454">
    <property type="component" value="Chromosome 2"/>
</dbReference>
<dbReference type="Pfam" id="PF09497">
    <property type="entry name" value="Med12"/>
    <property type="match status" value="1"/>
</dbReference>
<dbReference type="OMA" id="YQQSHDK"/>
<sequence length="2311" mass="258655">MLAIFQEKRPLKKPRLGPPDVYPQEAKQKEDELTSMNVKHGFATMPQLSDEFGTAHNSNITAARVGAFFNSILAKKEELMTLPDSGRKKQQINPKDNFWPVSPRTKVTLDAWFKDLAGNKPLQSLAKKAPSFNKKEEIFVMLCENQVSMQRAAWFIKLSSAYTVAVSEAKIKKRQMPDPATEWTGTLIKFMKDLIPKLQEYYHHGPAQEKSSNQPAAASANYPSTIPPPMTSPASLHSPANSSCGGFSGTTPTNQDDAKNALKQWNYCTQLSKYMYEETLLDRQEFLYWILELLDKTRAQPADDGLLKLVLPFTLQYMQDFVQSERLSRKLAYIVAKKLSNMIHAAEGQASSSSSTAQNSSQFVDIKTEPNKLDNKSAVGMPTTLEQLIEKDKRARISTDPYDSILTEYMSCPHHRDIIMQLSSILQIITIECPTALVWCWIGEARSTSSLVGSPLDHLLIPPSALPLPSRNSVEVNNEIRRQLQQSEENIRIRSQHAENRWCAEKWQKANTNSYSKVLTILEALDNHSFDRMDSSNSMETLYAKIFTPFNVVKQEPTTNGESKEMKSEYDSKQDAPTVKILCEWAVSWQRWGEHRAMAVAWLLDKRQTEVTTADNDLYNANNTANGDDKESVSSGIGLVGGVPVFQPILMDFLDHDAPILEENSSPQNRAQFTNLVHLFSELIRHDVFSHDAYLRTLISRGDLLMESSINKQSGSGITETGPVSNKPSPPNQGLDDDAFGTGMEFRQNMEEFDDSNVDDDLDKILQHIKEKGQHSGMDAPDSPKDPDHVGHNSMGNTGSSDPPISRHYIYTKHFPLSQDDPLSQHDCNQRYILLFGVGKERDEKKHAVKKMSKEICKLFSKKFSIDVAEGGKVKKHSRSEFNFEATTNKCQNMPYFDQHVVTWQCAVQVQEMLNAFALGNSNYLPVQEHVAFLFDLMEMALNIYGLNDMCIQILKELPEVENQLMIRKSTLVKSYTTTLSLYIIGILRRYNSCLLLYPDQVSSIFEGLCRVVKHVADPTDCSSAERCILAYLSELYSNCAVLKVTQTVETFHALYPKLKEALNFSTEPKSVDYTYDPDFLVDMLNSPKRGGKIEPAWGRLLKESPNNRYSFVCNAIVAVCRETDNDRLNDIAISCAELTACCNSLSAEWIVALAALCGSNKDHFYHDLVGQIDIQNLNIHNSLAVFTCILVARHCMCLTDFVLKIALPALGNTYGGREITPDVEAGARLSCHVLLKLFKTIEIPQPGLYSVSTSPNPITATGPGCGIKLSCDRHLLVAAHKNLRVEAVMTVLKGILVVRDTTAQKPSVTSFGNGKRSGLNTPVHPGSTPKNMDRPVDLSHILGTSDLNTLNDRDDMMLDLQQHNVAQNEHISSLSDFAQHVLKQICSQEWVLERCLQTADTLCGMLIDNMLTSKQVQNLLHMICYSENEYNIIADLDQKSIIVRILENLEQWSLRISYLDLQLMYKQTANNQTERSNWLDMVARAAIDVFQIDEDDSKNAKPKPSIWLVAPLVSRLPSAVQGRILRVAGQVLESTNFFTKSKENSDEKEKTNGNNKKKVPLNNHPFLGLVLTCLKGQDEQKEGLLTSLYSQLSLFLQSLSEFENVGGIEDPRGREEMLDALQLRFSLVGGMFEAIQKNGTSTTDWAILLTQLVCQGIIDLTTNCELFTTVLDMLATLIHSTLITDSQSERDENKKLYINLMKKLKKEIGDKNNASIKFIRQLLQLSKQTTEVVSCEPSGVDNKGSGFDGLRISDKQRVSVWDILEGHKNPAPLSWAWFGAVKLERKPLTYEETHRLLKYHTHSLVKPTSYFYESLPLPPEDLEPLPEKPVKDDMKADTPSSVDQSPSAVVSGRGRGKGNRKPRKKPGAAVPAAAPVNSQQQPQMPQQIPNNQMGQMQMNMPMNTNMQQYQQNMIPNNNQLMAQQQMQNQGNVQQVLNSVGQAQNTPMSFVPGAQQMNQGQQPWGAYGQMQPQQPYYNQQGMQINRFDRPPLNTSKQALSNMLRQRHPIMTGGQNNNPAFNIQQQQQQRQQQQQQYMRNPLRGINPAQMSGGQSNMGNLNQALGQINQTGLNQGLNSNQMMNQQPQLQQAALNQNPQGNQSLMGQTAGMMNNTSNAGMMGQPNPGIVQNVMGQAGGLLQQQAVGMGNQGPQFQGMGQNFTGYSGQTINQLTSQQNMIGYNQMNPQRNTPAEFLAQQRVIQANRGQYMTQTPNVTMNNMIGQGAAPPYPRQQASSGKPGVTQQQFQQRIRQQQMMMQGMGQQSGGQGMGQPQNQGMGQQQTPALVAQLQRQMPNQGMMGQQYPHQPHQPPPY</sequence>
<feature type="region of interest" description="Disordered" evidence="8">
    <location>
        <begin position="2220"/>
        <end position="2311"/>
    </location>
</feature>
<dbReference type="InParanoid" id="A0A7R8UIX8"/>
<dbReference type="GO" id="GO:0016592">
    <property type="term" value="C:mediator complex"/>
    <property type="evidence" value="ECO:0007669"/>
    <property type="project" value="InterPro"/>
</dbReference>
<dbReference type="GO" id="GO:0045944">
    <property type="term" value="P:positive regulation of transcription by RNA polymerase II"/>
    <property type="evidence" value="ECO:0007669"/>
    <property type="project" value="TreeGrafter"/>
</dbReference>
<feature type="compositionally biased region" description="Polar residues" evidence="8">
    <location>
        <begin position="2101"/>
        <end position="2116"/>
    </location>
</feature>
<evidence type="ECO:0000256" key="1">
    <source>
        <dbReference type="ARBA" id="ARBA00004123"/>
    </source>
</evidence>
<gene>
    <name evidence="10" type="ORF">HERILL_LOCUS4606</name>
</gene>
<protein>
    <recommendedName>
        <fullName evidence="9">Mediator complex subunit Med12 domain-containing protein</fullName>
    </recommendedName>
</protein>
<dbReference type="Pfam" id="PF12145">
    <property type="entry name" value="Med12-LCEWAV"/>
    <property type="match status" value="1"/>
</dbReference>
<keyword evidence="7" id="KW-0539">Nucleus</keyword>
<dbReference type="InterPro" id="IPR051647">
    <property type="entry name" value="Mediator_comp_sub12"/>
</dbReference>
<dbReference type="InterPro" id="IPR021990">
    <property type="entry name" value="Mediator_Med12_LCEWAV"/>
</dbReference>
<feature type="compositionally biased region" description="Polar residues" evidence="8">
    <location>
        <begin position="209"/>
        <end position="224"/>
    </location>
</feature>
<feature type="region of interest" description="Disordered" evidence="8">
    <location>
        <begin position="1308"/>
        <end position="1334"/>
    </location>
</feature>
<dbReference type="PANTHER" id="PTHR46007:SF11">
    <property type="entry name" value="MEDIATOR OF RNA POLYMERASE II TRANSCRIPTION SUBUNIT 12"/>
    <property type="match status" value="1"/>
</dbReference>
<dbReference type="OrthoDB" id="20828at2759"/>
<keyword evidence="5" id="KW-0010">Activator</keyword>
<keyword evidence="11" id="KW-1185">Reference proteome</keyword>
<feature type="region of interest" description="Disordered" evidence="8">
    <location>
        <begin position="2096"/>
        <end position="2121"/>
    </location>
</feature>
<keyword evidence="3" id="KW-0678">Repressor</keyword>